<feature type="compositionally biased region" description="Low complexity" evidence="1">
    <location>
        <begin position="867"/>
        <end position="880"/>
    </location>
</feature>
<feature type="compositionally biased region" description="Basic and acidic residues" evidence="1">
    <location>
        <begin position="63"/>
        <end position="83"/>
    </location>
</feature>
<feature type="region of interest" description="Disordered" evidence="1">
    <location>
        <begin position="58"/>
        <end position="84"/>
    </location>
</feature>
<comment type="caution">
    <text evidence="3">The sequence shown here is derived from an EMBL/GenBank/DDBJ whole genome shotgun (WGS) entry which is preliminary data.</text>
</comment>
<sequence length="894" mass="102251">MAGRRRQLDNDNMEVDSDNASVSTAGRKAKTRPSRRKVSMATRRRSRLLYLEKYGLNQPDWHTSSHDDDYRDHDDDNNNREPIEYTEEPEEMVTMATTELKRPVSIRNYVQSNTSQKRPSRFVKPQKSNSDTMLFPPSEFKKVDDLITSYTEKVYMEGYLQKRNDLNSNGTPCETKKWSPWYVELCGPILTLWDNSVTNSKEVYPQYINITDSTVTIENCLTVETRTNLFSLNSAGANRFILQASDAQNLTHWILAIRLSCFECSHLQEIYTRAFITRPQFNSILNNQQLLKMEGFVQVRFPGSTGWKKFWSVVSNTRIEKKLFTKKLIQTNGQVLFFESKKSKHPVMTLKNVVQAYTVYPESPKLINMATIFKLEGSLYKNQQLISDSSSALLMTSNTNDLVQWLLATFNAFKLYGKPTILLDDTVNQHALNFAENQESSRLFLEPQEVNWVDAKSSLLANKKEFSNILLDKLLHGPRILPVQEDRRSSTSKSLISNPPTQPTQPTHLRTVTCASDVSDDDDEEQEDDDEESNSDSDASLFKLPMENKRSTVSSFMKPITPNASKSSSEVSSSSSSSTKPSMKPKQKKPFYSAQKSNITPHWPMYGSTGTIVTGEYLHNNSSNNHNNNHWETSSVDPRMMSDNNSNYFSHRDSVQQQQYASSVANDDMITDQDDDDIPIASVDKFYTQSSLLEQAHHDRVSAKTMEKNLRATGQPLIPTPTKKATPRTGLLGVISEKERENKTQNMHHSRAMMDEQLLMRERIMMEQRQQQIMMQQYMQQQYVNGMVPMMMPMVDPRMMPMMDPRLMPPPVMMMDPRLMTSPVPQQMSTSTSNYSNRSRYPQHQYAQSDNQSVGSNTRLKSKRHMSSSPSITNSINSASGSRYAPSARRTKNN</sequence>
<dbReference type="Pfam" id="PF25381">
    <property type="entry name" value="PH_26"/>
    <property type="match status" value="1"/>
</dbReference>
<dbReference type="EMBL" id="BAABUK010000002">
    <property type="protein sequence ID" value="GAA5807408.1"/>
    <property type="molecule type" value="Genomic_DNA"/>
</dbReference>
<feature type="compositionally biased region" description="Low complexity" evidence="1">
    <location>
        <begin position="829"/>
        <end position="840"/>
    </location>
</feature>
<dbReference type="PROSITE" id="PS50003">
    <property type="entry name" value="PH_DOMAIN"/>
    <property type="match status" value="1"/>
</dbReference>
<feature type="region of interest" description="Disordered" evidence="1">
    <location>
        <begin position="1"/>
        <end position="44"/>
    </location>
</feature>
<feature type="region of interest" description="Disordered" evidence="1">
    <location>
        <begin position="817"/>
        <end position="894"/>
    </location>
</feature>
<feature type="compositionally biased region" description="Polar residues" evidence="1">
    <location>
        <begin position="845"/>
        <end position="859"/>
    </location>
</feature>
<name>A0ABP9YKM8_9FUNG</name>
<feature type="compositionally biased region" description="Low complexity" evidence="1">
    <location>
        <begin position="565"/>
        <end position="582"/>
    </location>
</feature>
<feature type="compositionally biased region" description="Basic residues" evidence="1">
    <location>
        <begin position="27"/>
        <end position="44"/>
    </location>
</feature>
<feature type="domain" description="PH" evidence="2">
    <location>
        <begin position="153"/>
        <end position="262"/>
    </location>
</feature>
<evidence type="ECO:0000313" key="3">
    <source>
        <dbReference type="EMBL" id="GAA5807408.1"/>
    </source>
</evidence>
<keyword evidence="4" id="KW-1185">Reference proteome</keyword>
<dbReference type="Gene3D" id="2.30.29.30">
    <property type="entry name" value="Pleckstrin-homology domain (PH domain)/Phosphotyrosine-binding domain (PTB)"/>
    <property type="match status" value="1"/>
</dbReference>
<evidence type="ECO:0000313" key="4">
    <source>
        <dbReference type="Proteomes" id="UP001473302"/>
    </source>
</evidence>
<reference evidence="3 4" key="1">
    <citation type="submission" date="2024-04" db="EMBL/GenBank/DDBJ databases">
        <title>genome sequences of Mucor flavus KT1a and Helicostylum pulchrum KT1b strains isolated from the surface of a dry-aged beef.</title>
        <authorList>
            <person name="Toyotome T."/>
            <person name="Hosono M."/>
            <person name="Torimaru M."/>
            <person name="Fukuda K."/>
            <person name="Mikami N."/>
        </authorList>
    </citation>
    <scope>NUCLEOTIDE SEQUENCE [LARGE SCALE GENOMIC DNA]</scope>
    <source>
        <strain evidence="3 4">KT1a</strain>
    </source>
</reference>
<feature type="compositionally biased region" description="Acidic residues" evidence="1">
    <location>
        <begin position="518"/>
        <end position="535"/>
    </location>
</feature>
<dbReference type="SMART" id="SM00233">
    <property type="entry name" value="PH"/>
    <property type="match status" value="2"/>
</dbReference>
<protein>
    <recommendedName>
        <fullName evidence="2">PH domain-containing protein</fullName>
    </recommendedName>
</protein>
<accession>A0ABP9YKM8</accession>
<dbReference type="InterPro" id="IPR001849">
    <property type="entry name" value="PH_domain"/>
</dbReference>
<feature type="compositionally biased region" description="Polar residues" evidence="1">
    <location>
        <begin position="491"/>
        <end position="514"/>
    </location>
</feature>
<proteinExistence type="predicted"/>
<dbReference type="InterPro" id="IPR058155">
    <property type="entry name" value="Skg3/CAF120-like_PH"/>
</dbReference>
<evidence type="ECO:0000259" key="2">
    <source>
        <dbReference type="PROSITE" id="PS50003"/>
    </source>
</evidence>
<gene>
    <name evidence="3" type="ORF">MFLAVUS_000769</name>
</gene>
<evidence type="ECO:0000256" key="1">
    <source>
        <dbReference type="SAM" id="MobiDB-lite"/>
    </source>
</evidence>
<feature type="region of interest" description="Disordered" evidence="1">
    <location>
        <begin position="482"/>
        <end position="606"/>
    </location>
</feature>
<organism evidence="3 4">
    <name type="scientific">Mucor flavus</name>
    <dbReference type="NCBI Taxonomy" id="439312"/>
    <lineage>
        <taxon>Eukaryota</taxon>
        <taxon>Fungi</taxon>
        <taxon>Fungi incertae sedis</taxon>
        <taxon>Mucoromycota</taxon>
        <taxon>Mucoromycotina</taxon>
        <taxon>Mucoromycetes</taxon>
        <taxon>Mucorales</taxon>
        <taxon>Mucorineae</taxon>
        <taxon>Mucoraceae</taxon>
        <taxon>Mucor</taxon>
    </lineage>
</organism>
<dbReference type="InterPro" id="IPR011993">
    <property type="entry name" value="PH-like_dom_sf"/>
</dbReference>
<feature type="region of interest" description="Disordered" evidence="1">
    <location>
        <begin position="110"/>
        <end position="135"/>
    </location>
</feature>
<dbReference type="Pfam" id="PF00169">
    <property type="entry name" value="PH"/>
    <property type="match status" value="1"/>
</dbReference>
<dbReference type="SUPFAM" id="SSF50729">
    <property type="entry name" value="PH domain-like"/>
    <property type="match status" value="1"/>
</dbReference>
<dbReference type="Proteomes" id="UP001473302">
    <property type="component" value="Unassembled WGS sequence"/>
</dbReference>